<feature type="compositionally biased region" description="Basic and acidic residues" evidence="1">
    <location>
        <begin position="82"/>
        <end position="92"/>
    </location>
</feature>
<keyword evidence="3" id="KW-1185">Reference proteome</keyword>
<feature type="region of interest" description="Disordered" evidence="1">
    <location>
        <begin position="169"/>
        <end position="203"/>
    </location>
</feature>
<reference evidence="3" key="1">
    <citation type="journal article" date="2018" name="Nat. Microbiol.">
        <title>Leveraging single-cell genomics to expand the fungal tree of life.</title>
        <authorList>
            <person name="Ahrendt S.R."/>
            <person name="Quandt C.A."/>
            <person name="Ciobanu D."/>
            <person name="Clum A."/>
            <person name="Salamov A."/>
            <person name="Andreopoulos B."/>
            <person name="Cheng J.F."/>
            <person name="Woyke T."/>
            <person name="Pelin A."/>
            <person name="Henrissat B."/>
            <person name="Reynolds N.K."/>
            <person name="Benny G.L."/>
            <person name="Smith M.E."/>
            <person name="James T.Y."/>
            <person name="Grigoriev I.V."/>
        </authorList>
    </citation>
    <scope>NUCLEOTIDE SEQUENCE [LARGE SCALE GENOMIC DNA]</scope>
</reference>
<dbReference type="Proteomes" id="UP000269721">
    <property type="component" value="Unassembled WGS sequence"/>
</dbReference>
<evidence type="ECO:0000256" key="1">
    <source>
        <dbReference type="SAM" id="MobiDB-lite"/>
    </source>
</evidence>
<accession>A0A4P9VYU3</accession>
<dbReference type="AlphaFoldDB" id="A0A4P9VYU3"/>
<evidence type="ECO:0000313" key="3">
    <source>
        <dbReference type="Proteomes" id="UP000269721"/>
    </source>
</evidence>
<proteinExistence type="predicted"/>
<dbReference type="OrthoDB" id="5531344at2759"/>
<sequence length="217" mass="23763">MEVDAPAVSAEPALQLATQQTLTVVQTFLTQLGLAFTLDPLNPPIVTSAAPLRTFYATLLALAQVYELDKSAFNGDAKGKRKTDDSPDEPPRKVAKLGPESTLLQGERAEIERRMSAFVQEKRLKIDSSNRNEFLKPRAPDSVDPSCARVDAIPLNRKVQMKLDIVHNESGPLERSLHRDEGQTGGRGEGAKNGEAAAHLSTSARLKEIEKHLNIEF</sequence>
<feature type="non-terminal residue" evidence="2">
    <location>
        <position position="217"/>
    </location>
</feature>
<feature type="region of interest" description="Disordered" evidence="1">
    <location>
        <begin position="74"/>
        <end position="100"/>
    </location>
</feature>
<name>A0A4P9VYU3_9FUNG</name>
<organism evidence="2 3">
    <name type="scientific">Blyttiomyces helicus</name>
    <dbReference type="NCBI Taxonomy" id="388810"/>
    <lineage>
        <taxon>Eukaryota</taxon>
        <taxon>Fungi</taxon>
        <taxon>Fungi incertae sedis</taxon>
        <taxon>Chytridiomycota</taxon>
        <taxon>Chytridiomycota incertae sedis</taxon>
        <taxon>Chytridiomycetes</taxon>
        <taxon>Chytridiomycetes incertae sedis</taxon>
        <taxon>Blyttiomyces</taxon>
    </lineage>
</organism>
<dbReference type="EMBL" id="KZ999542">
    <property type="protein sequence ID" value="RKO84969.1"/>
    <property type="molecule type" value="Genomic_DNA"/>
</dbReference>
<evidence type="ECO:0000313" key="2">
    <source>
        <dbReference type="EMBL" id="RKO84969.1"/>
    </source>
</evidence>
<gene>
    <name evidence="2" type="ORF">BDK51DRAFT_30180</name>
</gene>
<protein>
    <submittedName>
        <fullName evidence="2">Uncharacterized protein</fullName>
    </submittedName>
</protein>